<dbReference type="EMBL" id="KN833907">
    <property type="protein sequence ID" value="KIK15091.1"/>
    <property type="molecule type" value="Genomic_DNA"/>
</dbReference>
<proteinExistence type="predicted"/>
<dbReference type="OrthoDB" id="2688372at2759"/>
<evidence type="ECO:0000313" key="1">
    <source>
        <dbReference type="EMBL" id="KIK15091.1"/>
    </source>
</evidence>
<accession>A0A0C9YET8</accession>
<organism evidence="1 2">
    <name type="scientific">Pisolithus microcarpus 441</name>
    <dbReference type="NCBI Taxonomy" id="765257"/>
    <lineage>
        <taxon>Eukaryota</taxon>
        <taxon>Fungi</taxon>
        <taxon>Dikarya</taxon>
        <taxon>Basidiomycota</taxon>
        <taxon>Agaricomycotina</taxon>
        <taxon>Agaricomycetes</taxon>
        <taxon>Agaricomycetidae</taxon>
        <taxon>Boletales</taxon>
        <taxon>Sclerodermatineae</taxon>
        <taxon>Pisolithaceae</taxon>
        <taxon>Pisolithus</taxon>
    </lineage>
</organism>
<name>A0A0C9YET8_9AGAM</name>
<sequence>MQASKCVCLSSPFPTLQLIPGLYWHVPMTYPEFKTLCLAHHQDVNGKCRKFLLDDNYASYSGFTRCTTYPREFTGDTVTLSSLTGDLIVIVYSNSDATSYFAVGLGYHYGQGWAHVDYDRSSPTQEERWADFGRRAYDRMWGAREKHARDMTRRGQEHYGNYFIKHAHLPRSIRAARVVWGRWEREDFKVMVDVVECPGCCDGPCSITTTFNCWNGLAMPGFMSVVHFSYSLELDERLVRAIECSGEQIALGDYGDYFQGNLVPTGNVFDDMRAAGFDLEDSTYCPVVSPVFGSDFAKRMDWMRSHDDLAVVHHTIWETRLALRQPKAISLASKEHVLLLLKASSTRLAGKCLVTTIIQCSDFYSIGEDGKRRGSVNGSEPDSGKPSTEARILTPLCIIACPQVWSREPLRIQRSERLKSIREHFYTLVDVHQPSRTEPFDKSAKRQQKDTAIEFFSDLFGLKYLKNYIGKITYFTRFSSMMETSKLPVGAAEGGLRARPSIKLSFSNSVVRCNPFKGGRPSAAAESDPRLKVVLPLLHKRCQNLCNKYELPRRYAGERQRVEDEIKSISQTLGADLLGHMMITFRKAYHEHGLFSEAARLVSPMKYDSQLNTSSTIQDIKVLQVKLDATMDGDEQRALAEDITGKILWLFWCGICAEVDELFPKVVNYIRREEIIQGLAEIYQINPSPDLGYDQMHLQRIMLDAGANTSKYQLWLDNRLESKPGGQVQTGAPHC</sequence>
<reference evidence="2" key="2">
    <citation type="submission" date="2015-01" db="EMBL/GenBank/DDBJ databases">
        <title>Evolutionary Origins and Diversification of the Mycorrhizal Mutualists.</title>
        <authorList>
            <consortium name="DOE Joint Genome Institute"/>
            <consortium name="Mycorrhizal Genomics Consortium"/>
            <person name="Kohler A."/>
            <person name="Kuo A."/>
            <person name="Nagy L.G."/>
            <person name="Floudas D."/>
            <person name="Copeland A."/>
            <person name="Barry K.W."/>
            <person name="Cichocki N."/>
            <person name="Veneault-Fourrey C."/>
            <person name="LaButti K."/>
            <person name="Lindquist E.A."/>
            <person name="Lipzen A."/>
            <person name="Lundell T."/>
            <person name="Morin E."/>
            <person name="Murat C."/>
            <person name="Riley R."/>
            <person name="Ohm R."/>
            <person name="Sun H."/>
            <person name="Tunlid A."/>
            <person name="Henrissat B."/>
            <person name="Grigoriev I.V."/>
            <person name="Hibbett D.S."/>
            <person name="Martin F."/>
        </authorList>
    </citation>
    <scope>NUCLEOTIDE SEQUENCE [LARGE SCALE GENOMIC DNA]</scope>
    <source>
        <strain evidence="2">441</strain>
    </source>
</reference>
<dbReference type="HOGENOM" id="CLU_000288_138_2_1"/>
<gene>
    <name evidence="1" type="ORF">PISMIDRAFT_336565</name>
</gene>
<keyword evidence="2" id="KW-1185">Reference proteome</keyword>
<dbReference type="AlphaFoldDB" id="A0A0C9YET8"/>
<evidence type="ECO:0000313" key="2">
    <source>
        <dbReference type="Proteomes" id="UP000054018"/>
    </source>
</evidence>
<reference evidence="1 2" key="1">
    <citation type="submission" date="2014-04" db="EMBL/GenBank/DDBJ databases">
        <authorList>
            <consortium name="DOE Joint Genome Institute"/>
            <person name="Kuo A."/>
            <person name="Kohler A."/>
            <person name="Costa M.D."/>
            <person name="Nagy L.G."/>
            <person name="Floudas D."/>
            <person name="Copeland A."/>
            <person name="Barry K.W."/>
            <person name="Cichocki N."/>
            <person name="Veneault-Fourrey C."/>
            <person name="LaButti K."/>
            <person name="Lindquist E.A."/>
            <person name="Lipzen A."/>
            <person name="Lundell T."/>
            <person name="Morin E."/>
            <person name="Murat C."/>
            <person name="Sun H."/>
            <person name="Tunlid A."/>
            <person name="Henrissat B."/>
            <person name="Grigoriev I.V."/>
            <person name="Hibbett D.S."/>
            <person name="Martin F."/>
            <person name="Nordberg H.P."/>
            <person name="Cantor M.N."/>
            <person name="Hua S.X."/>
        </authorList>
    </citation>
    <scope>NUCLEOTIDE SEQUENCE [LARGE SCALE GENOMIC DNA]</scope>
    <source>
        <strain evidence="1 2">441</strain>
    </source>
</reference>
<protein>
    <submittedName>
        <fullName evidence="1">Uncharacterized protein</fullName>
    </submittedName>
</protein>
<dbReference type="Proteomes" id="UP000054018">
    <property type="component" value="Unassembled WGS sequence"/>
</dbReference>